<sequence length="212" mass="23093">MNTCVVCFWLVFFVLLAVYVYLDLKHDLLRDQSTAARKPWSFARTQLAWWTLIIMSAFVAVLIKCNTAPHLTSSALILLGISAATATGARLIDISDMKQEDISVRHQDIASEGFLIDLISNQNGASIHRLQALIFNLVYGVWMIVEVVNNLNNGVACDLIIPNMDANALILLGISSGTYAVLKTPENKVAPNAVSQDKPAPDQSGQSVPPSV</sequence>
<feature type="region of interest" description="Disordered" evidence="1">
    <location>
        <begin position="190"/>
        <end position="212"/>
    </location>
</feature>
<evidence type="ECO:0000313" key="3">
    <source>
        <dbReference type="EMBL" id="GAT62561.1"/>
    </source>
</evidence>
<protein>
    <submittedName>
        <fullName evidence="3">Uncharacterized protein</fullName>
    </submittedName>
</protein>
<feature type="transmembrane region" description="Helical" evidence="2">
    <location>
        <begin position="45"/>
        <end position="63"/>
    </location>
</feature>
<accession>A0A170ZDL4</accession>
<feature type="transmembrane region" description="Helical" evidence="2">
    <location>
        <begin position="75"/>
        <end position="92"/>
    </location>
</feature>
<dbReference type="EMBL" id="BDCR01000002">
    <property type="protein sequence ID" value="GAT62561.1"/>
    <property type="molecule type" value="Genomic_DNA"/>
</dbReference>
<dbReference type="AlphaFoldDB" id="A0A170ZDL4"/>
<keyword evidence="4" id="KW-1185">Reference proteome</keyword>
<dbReference type="OrthoDB" id="795005at2"/>
<keyword evidence="2" id="KW-0472">Membrane</keyword>
<dbReference type="Proteomes" id="UP000076586">
    <property type="component" value="Unassembled WGS sequence"/>
</dbReference>
<reference evidence="4" key="2">
    <citation type="journal article" date="2017" name="Genome Announc.">
        <title>Draft genome sequence of Paludibacter jiangxiensis NM7(T), a propionate-producing fermentative bacterium.</title>
        <authorList>
            <person name="Qiu Y.-L."/>
            <person name="Tourlousse D.M."/>
            <person name="Matsuura N."/>
            <person name="Ohashi A."/>
            <person name="Sekiguchi Y."/>
        </authorList>
    </citation>
    <scope>NUCLEOTIDE SEQUENCE [LARGE SCALE GENOMIC DNA]</scope>
    <source>
        <strain evidence="4">NM7</strain>
    </source>
</reference>
<proteinExistence type="predicted"/>
<keyword evidence="2" id="KW-1133">Transmembrane helix</keyword>
<comment type="caution">
    <text evidence="3">The sequence shown here is derived from an EMBL/GenBank/DDBJ whole genome shotgun (WGS) entry which is preliminary data.</text>
</comment>
<evidence type="ECO:0000256" key="1">
    <source>
        <dbReference type="SAM" id="MobiDB-lite"/>
    </source>
</evidence>
<reference evidence="4" key="1">
    <citation type="submission" date="2016-04" db="EMBL/GenBank/DDBJ databases">
        <title>Draft genome sequence of Paludibacter jiangxiensis strain NM7.</title>
        <authorList>
            <person name="Qiu Y."/>
            <person name="Matsuura N."/>
            <person name="Ohashi A."/>
            <person name="Tourlousse M.D."/>
            <person name="Sekiguchi Y."/>
        </authorList>
    </citation>
    <scope>NUCLEOTIDE SEQUENCE [LARGE SCALE GENOMIC DNA]</scope>
    <source>
        <strain evidence="4">NM7</strain>
    </source>
</reference>
<dbReference type="RefSeq" id="WP_068702978.1">
    <property type="nucleotide sequence ID" value="NZ_BDCR01000002.1"/>
</dbReference>
<feature type="compositionally biased region" description="Polar residues" evidence="1">
    <location>
        <begin position="203"/>
        <end position="212"/>
    </location>
</feature>
<name>A0A170ZDL4_9BACT</name>
<dbReference type="STRING" id="681398.PJIAN_2120"/>
<evidence type="ECO:0000313" key="4">
    <source>
        <dbReference type="Proteomes" id="UP000076586"/>
    </source>
</evidence>
<feature type="transmembrane region" description="Helical" evidence="2">
    <location>
        <begin position="6"/>
        <end position="24"/>
    </location>
</feature>
<organism evidence="3 4">
    <name type="scientific">Paludibacter jiangxiensis</name>
    <dbReference type="NCBI Taxonomy" id="681398"/>
    <lineage>
        <taxon>Bacteria</taxon>
        <taxon>Pseudomonadati</taxon>
        <taxon>Bacteroidota</taxon>
        <taxon>Bacteroidia</taxon>
        <taxon>Bacteroidales</taxon>
        <taxon>Paludibacteraceae</taxon>
        <taxon>Paludibacter</taxon>
    </lineage>
</organism>
<gene>
    <name evidence="3" type="ORF">PJIAN_2120</name>
</gene>
<keyword evidence="2" id="KW-0812">Transmembrane</keyword>
<evidence type="ECO:0000256" key="2">
    <source>
        <dbReference type="SAM" id="Phobius"/>
    </source>
</evidence>